<comment type="caution">
    <text evidence="1">The sequence shown here is derived from an EMBL/GenBank/DDBJ whole genome shotgun (WGS) entry which is preliminary data.</text>
</comment>
<dbReference type="EMBL" id="LSYS01003385">
    <property type="protein sequence ID" value="OPJ82839.1"/>
    <property type="molecule type" value="Genomic_DNA"/>
</dbReference>
<organism evidence="1 2">
    <name type="scientific">Patagioenas fasciata monilis</name>
    <dbReference type="NCBI Taxonomy" id="372326"/>
    <lineage>
        <taxon>Eukaryota</taxon>
        <taxon>Metazoa</taxon>
        <taxon>Chordata</taxon>
        <taxon>Craniata</taxon>
        <taxon>Vertebrata</taxon>
        <taxon>Euteleostomi</taxon>
        <taxon>Archelosauria</taxon>
        <taxon>Archosauria</taxon>
        <taxon>Dinosauria</taxon>
        <taxon>Saurischia</taxon>
        <taxon>Theropoda</taxon>
        <taxon>Coelurosauria</taxon>
        <taxon>Aves</taxon>
        <taxon>Neognathae</taxon>
        <taxon>Neoaves</taxon>
        <taxon>Columbimorphae</taxon>
        <taxon>Columbiformes</taxon>
        <taxon>Columbidae</taxon>
        <taxon>Patagioenas</taxon>
    </lineage>
</organism>
<accession>A0A1V4KED4</accession>
<dbReference type="Proteomes" id="UP000190648">
    <property type="component" value="Unassembled WGS sequence"/>
</dbReference>
<protein>
    <submittedName>
        <fullName evidence="1">Uncharacterized protein</fullName>
    </submittedName>
</protein>
<evidence type="ECO:0000313" key="1">
    <source>
        <dbReference type="EMBL" id="OPJ82839.1"/>
    </source>
</evidence>
<name>A0A1V4KED4_PATFA</name>
<gene>
    <name evidence="1" type="ORF">AV530_010321</name>
</gene>
<dbReference type="AlphaFoldDB" id="A0A1V4KED4"/>
<proteinExistence type="predicted"/>
<reference evidence="1 2" key="1">
    <citation type="submission" date="2016-02" db="EMBL/GenBank/DDBJ databases">
        <title>Band-tailed pigeon sequencing and assembly.</title>
        <authorList>
            <person name="Soares A.E."/>
            <person name="Novak B.J."/>
            <person name="Rice E.S."/>
            <person name="O'Connell B."/>
            <person name="Chang D."/>
            <person name="Weber S."/>
            <person name="Shapiro B."/>
        </authorList>
    </citation>
    <scope>NUCLEOTIDE SEQUENCE [LARGE SCALE GENOMIC DNA]</scope>
    <source>
        <strain evidence="1">BTP2013</strain>
        <tissue evidence="1">Blood</tissue>
    </source>
</reference>
<keyword evidence="2" id="KW-1185">Reference proteome</keyword>
<evidence type="ECO:0000313" key="2">
    <source>
        <dbReference type="Proteomes" id="UP000190648"/>
    </source>
</evidence>
<sequence length="131" mass="14380">MSKGLRRHQLASHLKFVARLQPPSLKRQKPAGIDIGQSTRSAPLRCRLPVLLPDPERPQLTWKAQQCPHHQSTFSSTILCLLSQAGFLLGSYDYQQAQVSVIVSVKSEKLNNSGSNSIPSAHVIEVGSSQL</sequence>